<dbReference type="PIRSF" id="PIRSF026631">
    <property type="entry name" value="UCP026631"/>
    <property type="match status" value="1"/>
</dbReference>
<accession>A0A1I1BZZ7</accession>
<keyword evidence="1" id="KW-0472">Membrane</keyword>
<feature type="transmembrane region" description="Helical" evidence="1">
    <location>
        <begin position="203"/>
        <end position="220"/>
    </location>
</feature>
<keyword evidence="1" id="KW-1133">Transmembrane helix</keyword>
<dbReference type="Proteomes" id="UP000243799">
    <property type="component" value="Unassembled WGS sequence"/>
</dbReference>
<dbReference type="InterPro" id="IPR005182">
    <property type="entry name" value="YdbS-like_PH"/>
</dbReference>
<dbReference type="OrthoDB" id="4121259at2"/>
<dbReference type="EMBL" id="FOKG01000019">
    <property type="protein sequence ID" value="SFB55881.1"/>
    <property type="molecule type" value="Genomic_DNA"/>
</dbReference>
<proteinExistence type="predicted"/>
<reference evidence="4" key="1">
    <citation type="submission" date="2016-10" db="EMBL/GenBank/DDBJ databases">
        <authorList>
            <person name="Varghese N."/>
            <person name="Submissions S."/>
        </authorList>
    </citation>
    <scope>NUCLEOTIDE SEQUENCE [LARGE SCALE GENOMIC DNA]</scope>
    <source>
        <strain evidence="4">CGMCC 4.3568</strain>
    </source>
</reference>
<evidence type="ECO:0000256" key="1">
    <source>
        <dbReference type="SAM" id="Phobius"/>
    </source>
</evidence>
<keyword evidence="4" id="KW-1185">Reference proteome</keyword>
<feature type="domain" description="YdbS-like PH" evidence="2">
    <location>
        <begin position="430"/>
        <end position="502"/>
    </location>
</feature>
<gene>
    <name evidence="3" type="ORF">SAMN05216266_11968</name>
</gene>
<feature type="transmembrane region" description="Helical" evidence="1">
    <location>
        <begin position="30"/>
        <end position="52"/>
    </location>
</feature>
<dbReference type="InterPro" id="IPR006311">
    <property type="entry name" value="TAT_signal"/>
</dbReference>
<dbReference type="PANTHER" id="PTHR34473:SF2">
    <property type="entry name" value="UPF0699 TRANSMEMBRANE PROTEIN YDBT"/>
    <property type="match status" value="1"/>
</dbReference>
<keyword evidence="1" id="KW-0812">Transmembrane</keyword>
<feature type="transmembrane region" description="Helical" evidence="1">
    <location>
        <begin position="409"/>
        <end position="426"/>
    </location>
</feature>
<dbReference type="RefSeq" id="WP_091676623.1">
    <property type="nucleotide sequence ID" value="NZ_FOKG01000019.1"/>
</dbReference>
<sequence length="520" mass="56380">MSDDVSDNVSDDVTSEDAGQDWRKLDRRTVVVTALTMAGVAVAAGFPAGVALAGGTSFWTALAWIVPAALLLIGVGTLMDDIRWRRTRYRITPDRVHLHTGVLVRNRRSLARHRIRSVDIVGKPLLRIFGLVQVKIGTGERAGAGEGSIDLHPVNRAEAEWLRRELLDRSPVGAEAADAAEQAHNGLLAEFDIGWMRFAPMSFLTPALGLAAFGAVMQVAEWFGMQGGVIDWTTALIRQLALAVVIGGLVLTAIVVGVIGAIALFLEMWWGFRLEREPSGTLRVRRGLLTTRSISLEERRLRGVDVVEPLGHRLVGAARVDAIATGLVQQKESEKTDHKTLLPPAPRAEADRVAAVVLRERESPTSAVGLRPHPVAAKWRRLRWATMAALVPVLVLFVLGLLLTPVLLHLAWISAFVLFPIAWLLGRDAYRNLGHGLTGGYLVTRSGTVRRSTAALQRRGIVGWTATQTIFQRRAGLITLTATTAAGGGAYSARDVGQSEGLAFAEEAVPDLFGPFLERR</sequence>
<dbReference type="PANTHER" id="PTHR34473">
    <property type="entry name" value="UPF0699 TRANSMEMBRANE PROTEIN YDBS"/>
    <property type="match status" value="1"/>
</dbReference>
<evidence type="ECO:0000313" key="3">
    <source>
        <dbReference type="EMBL" id="SFB55881.1"/>
    </source>
</evidence>
<feature type="domain" description="YdbS-like PH" evidence="2">
    <location>
        <begin position="84"/>
        <end position="159"/>
    </location>
</feature>
<feature type="transmembrane region" description="Helical" evidence="1">
    <location>
        <begin position="58"/>
        <end position="79"/>
    </location>
</feature>
<dbReference type="PROSITE" id="PS51318">
    <property type="entry name" value="TAT"/>
    <property type="match status" value="1"/>
</dbReference>
<feature type="transmembrane region" description="Helical" evidence="1">
    <location>
        <begin position="384"/>
        <end position="403"/>
    </location>
</feature>
<organism evidence="3 4">
    <name type="scientific">Amycolatopsis marina</name>
    <dbReference type="NCBI Taxonomy" id="490629"/>
    <lineage>
        <taxon>Bacteria</taxon>
        <taxon>Bacillati</taxon>
        <taxon>Actinomycetota</taxon>
        <taxon>Actinomycetes</taxon>
        <taxon>Pseudonocardiales</taxon>
        <taxon>Pseudonocardiaceae</taxon>
        <taxon>Amycolatopsis</taxon>
    </lineage>
</organism>
<dbReference type="InterPro" id="IPR014529">
    <property type="entry name" value="UCP026631"/>
</dbReference>
<protein>
    <submittedName>
        <fullName evidence="3">Putative membrane protein</fullName>
    </submittedName>
</protein>
<dbReference type="AlphaFoldDB" id="A0A1I1BZZ7"/>
<dbReference type="STRING" id="490629.SAMN05216266_11968"/>
<evidence type="ECO:0000259" key="2">
    <source>
        <dbReference type="Pfam" id="PF03703"/>
    </source>
</evidence>
<dbReference type="Pfam" id="PF03703">
    <property type="entry name" value="bPH_2"/>
    <property type="match status" value="2"/>
</dbReference>
<evidence type="ECO:0000313" key="4">
    <source>
        <dbReference type="Proteomes" id="UP000243799"/>
    </source>
</evidence>
<feature type="transmembrane region" description="Helical" evidence="1">
    <location>
        <begin position="240"/>
        <end position="266"/>
    </location>
</feature>
<name>A0A1I1BZZ7_9PSEU</name>